<evidence type="ECO:0000313" key="1">
    <source>
        <dbReference type="EMBL" id="KAI8425814.1"/>
    </source>
</evidence>
<proteinExistence type="predicted"/>
<accession>A0ACC0JP18</accession>
<protein>
    <submittedName>
        <fullName evidence="1">Uncharacterized protein</fullName>
    </submittedName>
</protein>
<organism evidence="1 2">
    <name type="scientific">Choristoneura fumiferana</name>
    <name type="common">Spruce budworm moth</name>
    <name type="synonym">Archips fumiferana</name>
    <dbReference type="NCBI Taxonomy" id="7141"/>
    <lineage>
        <taxon>Eukaryota</taxon>
        <taxon>Metazoa</taxon>
        <taxon>Ecdysozoa</taxon>
        <taxon>Arthropoda</taxon>
        <taxon>Hexapoda</taxon>
        <taxon>Insecta</taxon>
        <taxon>Pterygota</taxon>
        <taxon>Neoptera</taxon>
        <taxon>Endopterygota</taxon>
        <taxon>Lepidoptera</taxon>
        <taxon>Glossata</taxon>
        <taxon>Ditrysia</taxon>
        <taxon>Tortricoidea</taxon>
        <taxon>Tortricidae</taxon>
        <taxon>Tortricinae</taxon>
        <taxon>Choristoneura</taxon>
    </lineage>
</organism>
<sequence>MDDDEDEQKSKKKAKDEDEPKKNKDDEQAVLLNEPCPGACTVRKNPCCVVRDKDPVAPLECFVPFDYCSVEMDIPPPPPKKECPTREDKKKCPGRKDK</sequence>
<name>A0ACC0JP18_CHOFU</name>
<gene>
    <name evidence="1" type="ORF">MSG28_011590</name>
</gene>
<evidence type="ECO:0000313" key="2">
    <source>
        <dbReference type="Proteomes" id="UP001064048"/>
    </source>
</evidence>
<dbReference type="EMBL" id="CM046119">
    <property type="protein sequence ID" value="KAI8425814.1"/>
    <property type="molecule type" value="Genomic_DNA"/>
</dbReference>
<reference evidence="1 2" key="1">
    <citation type="journal article" date="2022" name="Genome Biol. Evol.">
        <title>The Spruce Budworm Genome: Reconstructing the Evolutionary History of Antifreeze Proteins.</title>
        <authorList>
            <person name="Beliveau C."/>
            <person name="Gagne P."/>
            <person name="Picq S."/>
            <person name="Vernygora O."/>
            <person name="Keeling C.I."/>
            <person name="Pinkney K."/>
            <person name="Doucet D."/>
            <person name="Wen F."/>
            <person name="Johnston J.S."/>
            <person name="Maaroufi H."/>
            <person name="Boyle B."/>
            <person name="Laroche J."/>
            <person name="Dewar K."/>
            <person name="Juretic N."/>
            <person name="Blackburn G."/>
            <person name="Nisole A."/>
            <person name="Brunet B."/>
            <person name="Brandao M."/>
            <person name="Lumley L."/>
            <person name="Duan J."/>
            <person name="Quan G."/>
            <person name="Lucarotti C.J."/>
            <person name="Roe A.D."/>
            <person name="Sperling F.A.H."/>
            <person name="Levesque R.C."/>
            <person name="Cusson M."/>
        </authorList>
    </citation>
    <scope>NUCLEOTIDE SEQUENCE [LARGE SCALE GENOMIC DNA]</scope>
    <source>
        <strain evidence="1">Glfc:IPQL:Cfum</strain>
    </source>
</reference>
<comment type="caution">
    <text evidence="1">The sequence shown here is derived from an EMBL/GenBank/DDBJ whole genome shotgun (WGS) entry which is preliminary data.</text>
</comment>
<keyword evidence="2" id="KW-1185">Reference proteome</keyword>
<dbReference type="Proteomes" id="UP001064048">
    <property type="component" value="Chromosome 19"/>
</dbReference>